<comment type="caution">
    <text evidence="2">The sequence shown here is derived from an EMBL/GenBank/DDBJ whole genome shotgun (WGS) entry which is preliminary data.</text>
</comment>
<dbReference type="AlphaFoldDB" id="A0A8T0PF56"/>
<organism evidence="2 3">
    <name type="scientific">Panicum virgatum</name>
    <name type="common">Blackwell switchgrass</name>
    <dbReference type="NCBI Taxonomy" id="38727"/>
    <lineage>
        <taxon>Eukaryota</taxon>
        <taxon>Viridiplantae</taxon>
        <taxon>Streptophyta</taxon>
        <taxon>Embryophyta</taxon>
        <taxon>Tracheophyta</taxon>
        <taxon>Spermatophyta</taxon>
        <taxon>Magnoliopsida</taxon>
        <taxon>Liliopsida</taxon>
        <taxon>Poales</taxon>
        <taxon>Poaceae</taxon>
        <taxon>PACMAD clade</taxon>
        <taxon>Panicoideae</taxon>
        <taxon>Panicodae</taxon>
        <taxon>Paniceae</taxon>
        <taxon>Panicinae</taxon>
        <taxon>Panicum</taxon>
        <taxon>Panicum sect. Hiantes</taxon>
    </lineage>
</organism>
<evidence type="ECO:0000313" key="2">
    <source>
        <dbReference type="EMBL" id="KAG2559269.1"/>
    </source>
</evidence>
<feature type="compositionally biased region" description="Basic and acidic residues" evidence="1">
    <location>
        <begin position="15"/>
        <end position="25"/>
    </location>
</feature>
<feature type="region of interest" description="Disordered" evidence="1">
    <location>
        <begin position="1"/>
        <end position="30"/>
    </location>
</feature>
<proteinExistence type="predicted"/>
<evidence type="ECO:0000256" key="1">
    <source>
        <dbReference type="SAM" id="MobiDB-lite"/>
    </source>
</evidence>
<name>A0A8T0PF56_PANVG</name>
<dbReference type="Proteomes" id="UP000823388">
    <property type="component" value="Chromosome 8N"/>
</dbReference>
<gene>
    <name evidence="2" type="ORF">PVAP13_8NG292652</name>
</gene>
<evidence type="ECO:0000313" key="3">
    <source>
        <dbReference type="Proteomes" id="UP000823388"/>
    </source>
</evidence>
<reference evidence="2" key="1">
    <citation type="submission" date="2020-05" db="EMBL/GenBank/DDBJ databases">
        <title>WGS assembly of Panicum virgatum.</title>
        <authorList>
            <person name="Lovell J.T."/>
            <person name="Jenkins J."/>
            <person name="Shu S."/>
            <person name="Juenger T.E."/>
            <person name="Schmutz J."/>
        </authorList>
    </citation>
    <scope>NUCLEOTIDE SEQUENCE</scope>
    <source>
        <strain evidence="2">AP13</strain>
    </source>
</reference>
<protein>
    <submittedName>
        <fullName evidence="2">Uncharacterized protein</fullName>
    </submittedName>
</protein>
<feature type="region of interest" description="Disordered" evidence="1">
    <location>
        <begin position="69"/>
        <end position="108"/>
    </location>
</feature>
<accession>A0A8T0PF56</accession>
<feature type="compositionally biased region" description="Acidic residues" evidence="1">
    <location>
        <begin position="70"/>
        <end position="108"/>
    </location>
</feature>
<sequence length="108" mass="12232">MKGNHQAQWHKLKRKPVENELSHPADDDECDGFQVQLNEGILENEHPVGEECVCVNASVVDTLRTQRVEEELENEASDSEDETGWQYLSDDEGPAIPHDDEDDDSDLD</sequence>
<keyword evidence="3" id="KW-1185">Reference proteome</keyword>
<dbReference type="EMBL" id="CM029052">
    <property type="protein sequence ID" value="KAG2559269.1"/>
    <property type="molecule type" value="Genomic_DNA"/>
</dbReference>